<protein>
    <submittedName>
        <fullName evidence="2">Uncharacterized protein</fullName>
    </submittedName>
</protein>
<evidence type="ECO:0000256" key="1">
    <source>
        <dbReference type="SAM" id="MobiDB-lite"/>
    </source>
</evidence>
<dbReference type="Proteomes" id="UP000266841">
    <property type="component" value="Unassembled WGS sequence"/>
</dbReference>
<feature type="region of interest" description="Disordered" evidence="1">
    <location>
        <begin position="35"/>
        <end position="66"/>
    </location>
</feature>
<name>K0TK09_THAOC</name>
<organism evidence="2 3">
    <name type="scientific">Thalassiosira oceanica</name>
    <name type="common">Marine diatom</name>
    <dbReference type="NCBI Taxonomy" id="159749"/>
    <lineage>
        <taxon>Eukaryota</taxon>
        <taxon>Sar</taxon>
        <taxon>Stramenopiles</taxon>
        <taxon>Ochrophyta</taxon>
        <taxon>Bacillariophyta</taxon>
        <taxon>Coscinodiscophyceae</taxon>
        <taxon>Thalassiosirophycidae</taxon>
        <taxon>Thalassiosirales</taxon>
        <taxon>Thalassiosiraceae</taxon>
        <taxon>Thalassiosira</taxon>
    </lineage>
</organism>
<comment type="caution">
    <text evidence="2">The sequence shown here is derived from an EMBL/GenBank/DDBJ whole genome shotgun (WGS) entry which is preliminary data.</text>
</comment>
<keyword evidence="3" id="KW-1185">Reference proteome</keyword>
<dbReference type="EMBL" id="AGNL01000724">
    <property type="protein sequence ID" value="EJK77554.1"/>
    <property type="molecule type" value="Genomic_DNA"/>
</dbReference>
<evidence type="ECO:0000313" key="2">
    <source>
        <dbReference type="EMBL" id="EJK77554.1"/>
    </source>
</evidence>
<sequence length="198" mass="22317">MQTPKMRTAFQGQACHRPLRPPCIMRPACFGHARERRDPEAEPASSSGRAWPGHQPLRPSSGGRFDVEGETSHFRRAWISVGCGRGAQRRNRWHLFGQIRQRLPQLSARSTLRTLHSSTPVQFQTWAGGPKGVVRDWRGGRARWGARGRVVRCARERRRVKGSQNWAAGHHHDEILQRVATVATTASRRTGLLAAKSR</sequence>
<dbReference type="AlphaFoldDB" id="K0TK09"/>
<accession>K0TK09</accession>
<proteinExistence type="predicted"/>
<reference evidence="2 3" key="1">
    <citation type="journal article" date="2012" name="Genome Biol.">
        <title>Genome and low-iron response of an oceanic diatom adapted to chronic iron limitation.</title>
        <authorList>
            <person name="Lommer M."/>
            <person name="Specht M."/>
            <person name="Roy A.S."/>
            <person name="Kraemer L."/>
            <person name="Andreson R."/>
            <person name="Gutowska M.A."/>
            <person name="Wolf J."/>
            <person name="Bergner S.V."/>
            <person name="Schilhabel M.B."/>
            <person name="Klostermeier U.C."/>
            <person name="Beiko R.G."/>
            <person name="Rosenstiel P."/>
            <person name="Hippler M."/>
            <person name="Laroche J."/>
        </authorList>
    </citation>
    <scope>NUCLEOTIDE SEQUENCE [LARGE SCALE GENOMIC DNA]</scope>
    <source>
        <strain evidence="2 3">CCMP1005</strain>
    </source>
</reference>
<gene>
    <name evidence="2" type="ORF">THAOC_00608</name>
</gene>
<evidence type="ECO:0000313" key="3">
    <source>
        <dbReference type="Proteomes" id="UP000266841"/>
    </source>
</evidence>